<evidence type="ECO:0000256" key="1">
    <source>
        <dbReference type="SAM" id="SignalP"/>
    </source>
</evidence>
<protein>
    <recommendedName>
        <fullName evidence="2">Tyrosine-protein kinase ephrin type A/B receptor-like domain-containing protein</fullName>
    </recommendedName>
</protein>
<gene>
    <name evidence="3" type="ORF">CHYS00102_LOCUS13325</name>
</gene>
<keyword evidence="1" id="KW-0732">Signal</keyword>
<feature type="chain" id="PRO_5031053027" description="Tyrosine-protein kinase ephrin type A/B receptor-like domain-containing protein" evidence="1">
    <location>
        <begin position="22"/>
        <end position="429"/>
    </location>
</feature>
<feature type="domain" description="Tyrosine-protein kinase ephrin type A/B receptor-like" evidence="2">
    <location>
        <begin position="337"/>
        <end position="381"/>
    </location>
</feature>
<sequence>MMFGRLIGLAVIGNTLEYVFGTEKQCQRDCTSPQYVRPVGPTRPYDNTDPLGNTLLFTRPYPYLYAENEMVSFVFNTTLQLNVPVRYDAWKYGRFERYCVLHTIRKVLSGFSYYRLETLEDRTVTSANDKNTSKMFEVYLFFETEVREEIENQIDNNFQTFFQKNIFDYFQKLSEGGNLTKILHECGSKVNSRSFVNSTLFLSTLPSNATGEIIVHKKTLSPSYPDQYFRACQLGCTLFFSLRENPKQLSSCLSLCDDKYAYNITVSYNDLMELVRLECRDGCHMALMRCQPGYFCLQPSTTLDDDGKHHLSSTSLPNGGSMHECLPGSYRDVSYHAVDTCVPCPPGRFREETRGLSMESCTKCPVGTAVNSTGSSSIRDCKRCPAGRFTTEPGRHVCKCITPQACDKEQLPDPADAEKRNTVPYVGRR</sequence>
<organism evidence="3">
    <name type="scientific">Corethron hystrix</name>
    <dbReference type="NCBI Taxonomy" id="216773"/>
    <lineage>
        <taxon>Eukaryota</taxon>
        <taxon>Sar</taxon>
        <taxon>Stramenopiles</taxon>
        <taxon>Ochrophyta</taxon>
        <taxon>Bacillariophyta</taxon>
        <taxon>Coscinodiscophyceae</taxon>
        <taxon>Corethrophycidae</taxon>
        <taxon>Corethrales</taxon>
        <taxon>Corethraceae</taxon>
        <taxon>Corethron</taxon>
    </lineage>
</organism>
<dbReference type="EMBL" id="HBFR01018335">
    <property type="protein sequence ID" value="CAD8886127.1"/>
    <property type="molecule type" value="Transcribed_RNA"/>
</dbReference>
<dbReference type="Pfam" id="PF07699">
    <property type="entry name" value="Ephrin_rec_like"/>
    <property type="match status" value="1"/>
</dbReference>
<reference evidence="3" key="1">
    <citation type="submission" date="2021-01" db="EMBL/GenBank/DDBJ databases">
        <authorList>
            <person name="Corre E."/>
            <person name="Pelletier E."/>
            <person name="Niang G."/>
            <person name="Scheremetjew M."/>
            <person name="Finn R."/>
            <person name="Kale V."/>
            <person name="Holt S."/>
            <person name="Cochrane G."/>
            <person name="Meng A."/>
            <person name="Brown T."/>
            <person name="Cohen L."/>
        </authorList>
    </citation>
    <scope>NUCLEOTIDE SEQUENCE</scope>
    <source>
        <strain evidence="3">308</strain>
    </source>
</reference>
<name>A0A7S1FSZ0_9STRA</name>
<feature type="signal peptide" evidence="1">
    <location>
        <begin position="1"/>
        <end position="21"/>
    </location>
</feature>
<evidence type="ECO:0000259" key="2">
    <source>
        <dbReference type="Pfam" id="PF07699"/>
    </source>
</evidence>
<dbReference type="AlphaFoldDB" id="A0A7S1FSZ0"/>
<dbReference type="SMART" id="SM01411">
    <property type="entry name" value="Ephrin_rec_like"/>
    <property type="match status" value="1"/>
</dbReference>
<evidence type="ECO:0000313" key="3">
    <source>
        <dbReference type="EMBL" id="CAD8886127.1"/>
    </source>
</evidence>
<dbReference type="Gene3D" id="2.10.50.10">
    <property type="entry name" value="Tumor Necrosis Factor Receptor, subunit A, domain 2"/>
    <property type="match status" value="1"/>
</dbReference>
<proteinExistence type="predicted"/>
<dbReference type="InterPro" id="IPR011641">
    <property type="entry name" value="Tyr-kin_ephrin_A/B_rcpt-like"/>
</dbReference>
<accession>A0A7S1FSZ0</accession>